<evidence type="ECO:0000256" key="18">
    <source>
        <dbReference type="ARBA" id="ARBA00023136"/>
    </source>
</evidence>
<dbReference type="InterPro" id="IPR001841">
    <property type="entry name" value="Znf_RING"/>
</dbReference>
<dbReference type="InterPro" id="IPR057307">
    <property type="entry name" value="PEP5_VPS11_N"/>
</dbReference>
<dbReference type="OrthoDB" id="26184at2759"/>
<feature type="repeat" description="CHCR" evidence="22">
    <location>
        <begin position="1016"/>
        <end position="1168"/>
    </location>
</feature>
<evidence type="ECO:0000256" key="17">
    <source>
        <dbReference type="ARBA" id="ARBA00023015"/>
    </source>
</evidence>
<feature type="compositionally biased region" description="Basic and acidic residues" evidence="23">
    <location>
        <begin position="7"/>
        <end position="16"/>
    </location>
</feature>
<dbReference type="SUPFAM" id="SSF57850">
    <property type="entry name" value="RING/U-box"/>
    <property type="match status" value="1"/>
</dbReference>
<dbReference type="GO" id="GO:0005730">
    <property type="term" value="C:nucleolus"/>
    <property type="evidence" value="ECO:0007669"/>
    <property type="project" value="UniProtKB-SubCell"/>
</dbReference>
<dbReference type="GO" id="GO:0007032">
    <property type="term" value="P:endosome organization"/>
    <property type="evidence" value="ECO:0007669"/>
    <property type="project" value="TreeGrafter"/>
</dbReference>
<keyword evidence="20" id="KW-0539">Nucleus</keyword>
<dbReference type="WBParaSite" id="EVEC_0000349501-mRNA-1">
    <property type="protein sequence ID" value="EVEC_0000349501-mRNA-1"/>
    <property type="gene ID" value="EVEC_0000349501"/>
</dbReference>
<dbReference type="GO" id="GO:0048284">
    <property type="term" value="P:organelle fusion"/>
    <property type="evidence" value="ECO:0007669"/>
    <property type="project" value="TreeGrafter"/>
</dbReference>
<dbReference type="InterPro" id="IPR011990">
    <property type="entry name" value="TPR-like_helical_dom_sf"/>
</dbReference>
<evidence type="ECO:0000313" key="27">
    <source>
        <dbReference type="WBParaSite" id="EVEC_0000349501-mRNA-1"/>
    </source>
</evidence>
<evidence type="ECO:0000256" key="2">
    <source>
        <dbReference type="ARBA" id="ARBA00004604"/>
    </source>
</evidence>
<keyword evidence="8" id="KW-0698">rRNA processing</keyword>
<dbReference type="SUPFAM" id="SSF53335">
    <property type="entry name" value="S-adenosyl-L-methionine-dependent methyltransferases"/>
    <property type="match status" value="1"/>
</dbReference>
<dbReference type="Gene3D" id="1.10.10.2150">
    <property type="entry name" value="Ribosomal RNA-processing protein 8, N-terminal domain"/>
    <property type="match status" value="1"/>
</dbReference>
<name>A0A0N4V0P6_ENTVE</name>
<comment type="similarity">
    <text evidence="3">Belongs to the methyltransferase superfamily. RRP8 family.</text>
</comment>
<evidence type="ECO:0000256" key="19">
    <source>
        <dbReference type="ARBA" id="ARBA00023163"/>
    </source>
</evidence>
<evidence type="ECO:0000256" key="20">
    <source>
        <dbReference type="ARBA" id="ARBA00023242"/>
    </source>
</evidence>
<keyword evidence="17" id="KW-0805">Transcription regulation</keyword>
<evidence type="ECO:0000256" key="22">
    <source>
        <dbReference type="PROSITE-ProRule" id="PRU01006"/>
    </source>
</evidence>
<keyword evidence="19" id="KW-0804">Transcription</keyword>
<dbReference type="InterPro" id="IPR000547">
    <property type="entry name" value="Clathrin_H-chain/VPS_repeat"/>
</dbReference>
<evidence type="ECO:0000256" key="13">
    <source>
        <dbReference type="ARBA" id="ARBA00022771"/>
    </source>
</evidence>
<evidence type="ECO:0000256" key="5">
    <source>
        <dbReference type="ARBA" id="ARBA00020203"/>
    </source>
</evidence>
<organism evidence="27">
    <name type="scientific">Enterobius vermicularis</name>
    <name type="common">Human pinworm</name>
    <dbReference type="NCBI Taxonomy" id="51028"/>
    <lineage>
        <taxon>Eukaryota</taxon>
        <taxon>Metazoa</taxon>
        <taxon>Ecdysozoa</taxon>
        <taxon>Nematoda</taxon>
        <taxon>Chromadorea</taxon>
        <taxon>Rhabditida</taxon>
        <taxon>Spirurina</taxon>
        <taxon>Oxyuridomorpha</taxon>
        <taxon>Oxyuroidea</taxon>
        <taxon>Oxyuridae</taxon>
        <taxon>Enterobius</taxon>
    </lineage>
</organism>
<feature type="compositionally biased region" description="Basic residues" evidence="23">
    <location>
        <begin position="47"/>
        <end position="61"/>
    </location>
</feature>
<reference evidence="27" key="1">
    <citation type="submission" date="2016-03" db="UniProtKB">
        <authorList>
            <consortium name="WormBaseParasite"/>
        </authorList>
    </citation>
    <scope>IDENTIFICATION</scope>
</reference>
<feature type="compositionally biased region" description="Polar residues" evidence="23">
    <location>
        <begin position="1427"/>
        <end position="1438"/>
    </location>
</feature>
<dbReference type="GO" id="GO:0007033">
    <property type="term" value="P:vacuole organization"/>
    <property type="evidence" value="ECO:0007669"/>
    <property type="project" value="TreeGrafter"/>
</dbReference>
<evidence type="ECO:0000256" key="11">
    <source>
        <dbReference type="ARBA" id="ARBA00022691"/>
    </source>
</evidence>
<dbReference type="FunFam" id="1.10.10.2150:FF:000001">
    <property type="entry name" value="Ribosomal RNA-processing protein 8"/>
    <property type="match status" value="1"/>
</dbReference>
<evidence type="ECO:0000256" key="15">
    <source>
        <dbReference type="ARBA" id="ARBA00022853"/>
    </source>
</evidence>
<evidence type="ECO:0000256" key="23">
    <source>
        <dbReference type="SAM" id="MobiDB-lite"/>
    </source>
</evidence>
<dbReference type="GO" id="GO:0008168">
    <property type="term" value="F:methyltransferase activity"/>
    <property type="evidence" value="ECO:0007669"/>
    <property type="project" value="UniProtKB-KW"/>
</dbReference>
<accession>A0A0N4V0P6</accession>
<evidence type="ECO:0000256" key="21">
    <source>
        <dbReference type="PROSITE-ProRule" id="PRU00175"/>
    </source>
</evidence>
<dbReference type="GO" id="GO:0030674">
    <property type="term" value="F:protein-macromolecule adaptor activity"/>
    <property type="evidence" value="ECO:0007669"/>
    <property type="project" value="TreeGrafter"/>
</dbReference>
<dbReference type="Gene3D" id="3.30.40.10">
    <property type="entry name" value="Zinc/RING finger domain, C3HC4 (zinc finger)"/>
    <property type="match status" value="1"/>
</dbReference>
<keyword evidence="16" id="KW-0653">Protein transport</keyword>
<dbReference type="GO" id="GO:0006886">
    <property type="term" value="P:intracellular protein transport"/>
    <property type="evidence" value="ECO:0007669"/>
    <property type="project" value="UniProtKB-UniRule"/>
</dbReference>
<evidence type="ECO:0000313" key="25">
    <source>
        <dbReference type="EMBL" id="VDD88060.1"/>
    </source>
</evidence>
<dbReference type="Gene3D" id="1.25.40.10">
    <property type="entry name" value="Tetratricopeptide repeat domain"/>
    <property type="match status" value="1"/>
</dbReference>
<dbReference type="FunFam" id="3.40.50.150:FF:000068">
    <property type="entry name" value="Ribosomal RNA-processing protein 8"/>
    <property type="match status" value="1"/>
</dbReference>
<dbReference type="GO" id="GO:0006325">
    <property type="term" value="P:chromatin organization"/>
    <property type="evidence" value="ECO:0007669"/>
    <property type="project" value="UniProtKB-KW"/>
</dbReference>
<dbReference type="InterPro" id="IPR007823">
    <property type="entry name" value="RRP8"/>
</dbReference>
<dbReference type="GO" id="GO:0006904">
    <property type="term" value="P:vesicle docking involved in exocytosis"/>
    <property type="evidence" value="ECO:0007669"/>
    <property type="project" value="TreeGrafter"/>
</dbReference>
<evidence type="ECO:0000256" key="4">
    <source>
        <dbReference type="ARBA" id="ARBA00007070"/>
    </source>
</evidence>
<gene>
    <name evidence="25" type="ORF">EVEC_LOCUS3203</name>
</gene>
<dbReference type="CDD" id="cd16688">
    <property type="entry name" value="RING-H2_Vps11"/>
    <property type="match status" value="1"/>
</dbReference>
<evidence type="ECO:0000256" key="1">
    <source>
        <dbReference type="ARBA" id="ARBA00004492"/>
    </source>
</evidence>
<keyword evidence="15" id="KW-0156">Chromatin regulator</keyword>
<evidence type="ECO:0000256" key="8">
    <source>
        <dbReference type="ARBA" id="ARBA00022552"/>
    </source>
</evidence>
<feature type="repeat" description="CHCR" evidence="22">
    <location>
        <begin position="784"/>
        <end position="950"/>
    </location>
</feature>
<keyword evidence="11" id="KW-0949">S-adenosyl-L-methionine</keyword>
<feature type="region of interest" description="Disordered" evidence="23">
    <location>
        <begin position="1420"/>
        <end position="1444"/>
    </location>
</feature>
<evidence type="ECO:0000256" key="6">
    <source>
        <dbReference type="ARBA" id="ARBA00022448"/>
    </source>
</evidence>
<dbReference type="InterPro" id="IPR057308">
    <property type="entry name" value="CHCR_PEP5_VPS11"/>
</dbReference>
<keyword evidence="12" id="KW-0479">Metal-binding</keyword>
<keyword evidence="14" id="KW-0862">Zinc</keyword>
<evidence type="ECO:0000256" key="12">
    <source>
        <dbReference type="ARBA" id="ARBA00022723"/>
    </source>
</evidence>
<protein>
    <recommendedName>
        <fullName evidence="5">Ribosomal RNA-processing protein 8</fullName>
    </recommendedName>
</protein>
<comment type="subcellular location">
    <subcellularLocation>
        <location evidence="1">Late endosome membrane</location>
        <topology evidence="1">Peripheral membrane protein</topology>
        <orientation evidence="1">Cytoplasmic side</orientation>
    </subcellularLocation>
    <subcellularLocation>
        <location evidence="2">Nucleus</location>
        <location evidence="2">Nucleolus</location>
    </subcellularLocation>
</comment>
<evidence type="ECO:0000256" key="14">
    <source>
        <dbReference type="ARBA" id="ARBA00022833"/>
    </source>
</evidence>
<dbReference type="Proteomes" id="UP000274131">
    <property type="component" value="Unassembled WGS sequence"/>
</dbReference>
<evidence type="ECO:0000256" key="9">
    <source>
        <dbReference type="ARBA" id="ARBA00022603"/>
    </source>
</evidence>
<comment type="similarity">
    <text evidence="4">Belongs to the VPS11 family.</text>
</comment>
<proteinExistence type="inferred from homology"/>
<dbReference type="GO" id="GO:0008270">
    <property type="term" value="F:zinc ion binding"/>
    <property type="evidence" value="ECO:0007669"/>
    <property type="project" value="UniProtKB-KW"/>
</dbReference>
<dbReference type="GO" id="GO:0006364">
    <property type="term" value="P:rRNA processing"/>
    <property type="evidence" value="ECO:0007669"/>
    <property type="project" value="UniProtKB-KW"/>
</dbReference>
<keyword evidence="9" id="KW-0489">Methyltransferase</keyword>
<keyword evidence="6" id="KW-0813">Transport</keyword>
<feature type="region of interest" description="Disordered" evidence="23">
    <location>
        <begin position="1"/>
        <end position="61"/>
    </location>
</feature>
<dbReference type="InterPro" id="IPR013083">
    <property type="entry name" value="Znf_RING/FYVE/PHD"/>
</dbReference>
<feature type="domain" description="RING-type" evidence="24">
    <location>
        <begin position="1289"/>
        <end position="1327"/>
    </location>
</feature>
<dbReference type="PROSITE" id="PS50236">
    <property type="entry name" value="CHCR"/>
    <property type="match status" value="2"/>
</dbReference>
<dbReference type="InterPro" id="IPR029063">
    <property type="entry name" value="SAM-dependent_MTases_sf"/>
</dbReference>
<dbReference type="InterPro" id="IPR042036">
    <property type="entry name" value="RRP8_N"/>
</dbReference>
<keyword evidence="13 21" id="KW-0863">Zinc-finger</keyword>
<dbReference type="EMBL" id="UXUI01007532">
    <property type="protein sequence ID" value="VDD88060.1"/>
    <property type="molecule type" value="Genomic_DNA"/>
</dbReference>
<evidence type="ECO:0000256" key="3">
    <source>
        <dbReference type="ARBA" id="ARBA00006301"/>
    </source>
</evidence>
<keyword evidence="26" id="KW-1185">Reference proteome</keyword>
<dbReference type="PROSITE" id="PS50089">
    <property type="entry name" value="ZF_RING_2"/>
    <property type="match status" value="1"/>
</dbReference>
<dbReference type="STRING" id="51028.A0A0N4V0P6"/>
<dbReference type="PANTHER" id="PTHR23323">
    <property type="entry name" value="VACUOLAR PROTEIN SORTING-ASSOCIATED PROTEIN"/>
    <property type="match status" value="1"/>
</dbReference>
<keyword evidence="18" id="KW-0472">Membrane</keyword>
<dbReference type="PANTHER" id="PTHR23323:SF24">
    <property type="entry name" value="VACUOLAR PROTEIN SORTING-ASSOCIATED PROTEIN 11 HOMOLOG"/>
    <property type="match status" value="1"/>
</dbReference>
<reference evidence="25 26" key="2">
    <citation type="submission" date="2018-10" db="EMBL/GenBank/DDBJ databases">
        <authorList>
            <consortium name="Pathogen Informatics"/>
        </authorList>
    </citation>
    <scope>NUCLEOTIDE SEQUENCE [LARGE SCALE GENOMIC DNA]</scope>
</reference>
<dbReference type="GO" id="GO:0031902">
    <property type="term" value="C:late endosome membrane"/>
    <property type="evidence" value="ECO:0007669"/>
    <property type="project" value="UniProtKB-SubCell"/>
</dbReference>
<dbReference type="Gene3D" id="3.40.50.150">
    <property type="entry name" value="Vaccinia Virus protein VP39"/>
    <property type="match status" value="1"/>
</dbReference>
<evidence type="ECO:0000256" key="16">
    <source>
        <dbReference type="ARBA" id="ARBA00022927"/>
    </source>
</evidence>
<dbReference type="SUPFAM" id="SSF48452">
    <property type="entry name" value="TPR-like"/>
    <property type="match status" value="1"/>
</dbReference>
<dbReference type="Pfam" id="PF05148">
    <property type="entry name" value="Methyltransf_8"/>
    <property type="match status" value="1"/>
</dbReference>
<evidence type="ECO:0000256" key="10">
    <source>
        <dbReference type="ARBA" id="ARBA00022679"/>
    </source>
</evidence>
<evidence type="ECO:0000259" key="24">
    <source>
        <dbReference type="PROSITE" id="PS50089"/>
    </source>
</evidence>
<keyword evidence="10" id="KW-0808">Transferase</keyword>
<keyword evidence="7" id="KW-0678">Repressor</keyword>
<dbReference type="GO" id="GO:0030897">
    <property type="term" value="C:HOPS complex"/>
    <property type="evidence" value="ECO:0007669"/>
    <property type="project" value="TreeGrafter"/>
</dbReference>
<dbReference type="Pfam" id="PF23356">
    <property type="entry name" value="TPR_PEP5_VPS11"/>
    <property type="match status" value="1"/>
</dbReference>
<dbReference type="Pfam" id="PF23341">
    <property type="entry name" value="PEP5_VPS11_N"/>
    <property type="match status" value="2"/>
</dbReference>
<sequence>MTQTVTRSEKERESTTRKSRKRNFYSEEDSEPSQRNFKSSEDAAPATKKRRPWRKKVRKQAAKRAVQLRKQHTTGRIQFAVDESTDAGRKLSERAVEKRRLKRKKWRKKMRLLLKEKISQENNAVEKLRPARFRFINEQLYTMSGEDAAKLFKEDPQAFKVYHEGYRHQMKKWPYNPLNEIISWLKSLDLKGLTVADMGCGEALIAEALAGLTTVFSYDLVALNERVTACNMSEVPLRRKSVDIVVFCLSLMGSNLSDYLCEANRILKKNGTMKIAEVASRFSSVKAFVSAVRKIGFDLKEKRRVGGGYFFMFEFLKIGKVREKNPVGLSLEPCLYKRRYRTVAVLATRVIYNSVKERISQLTALKSMSSEDLWLVSSVDFDYRLTMLIERLSTALFKTVMSLVELGWRQFTFFEKRDIQDPENPDERFVGLKSLDACCSASGDGFALFGERCGNIFKLSRKLEEYFWVAHKRELSDFALADNVLATVGEDEDGINSVVKLWQLDRIEKEAPFCLRIIRACQQLSTSRCVAACAVAIHSSLKHLAIGFADCSVLYCTGDLLKDKSNKWISVVNGETSGTMGKPTGLALAWLASQKACVLFAMSTTSVKSYVIANKAVTNVMVHFYDADQSLMSDLDGGKGRCHALGRNAEKVQVIAFKDHIALLTKQVRPSSSVFSTNDVTWIISVYDVEGQCVAFSCAWPMVTRLFLLDSVLMVLTQDGNLTALKEKHITKKLETLFKKNLYDLAVGLARRSLVGMEYLPEIHQKYGDYLYKSGDFENAVQQYKETIGFLEPSYVIKKFLDGSHIKELSTYLESLHLKGRATKKHATILLNCYIKIDAKENIKRFIEQDMGCDVDAAVQRRSSESKGCSLLRQNLGTRNRDDVLRAAKYFKEACRLCEKHSLHEQQLAILVEEMKAYEDALNYITKLDPEKVEQHLGKYGKLLLEKCPDSMMDYLVKFIAIDSKYLTTTNFLGCLNPTLQLKRQGHHSWKPQHSAIIVLGTINRAFQKFESQCIFNVKAKSGNASSHIDAAELMKMFIGNSALCSRFIEAVLKAGARNSKLRLIMLELRLRQWLHRVEGSPVNEEEILNLIDGEDLDQAIQLCLMFDFAPGIIYGYTKQEKYDELLEYHMRQNNLKEVIDLCRRKRSQKLWIDALVFTSRAKSIDSNALEYLLKNIESANCVHPLLMLEILSHSEILRVAHVKNYIIKWLQKHDEQALLDEKIIAENEKTVKEIEDQIESLNYRQEVFLLAANLKHLLLFDLNGFLVEESNNLYKGDFSVQVFQQSKCSACDTSLQVPAVHFLCKHSYHLHCLESYSEKADRCPSCARFSNYQEYSGASAAEFEGTDSYSKFQEELNASLDCMSLVASCISNGLFDDWTKRTNEGSESHLLKTKLTNVINPEASYGVQLVSNAKVTTNPFEEDEASTNPFEELSTNPFGEVDS</sequence>
<dbReference type="GO" id="GO:0032259">
    <property type="term" value="P:methylation"/>
    <property type="evidence" value="ECO:0007669"/>
    <property type="project" value="UniProtKB-KW"/>
</dbReference>
<evidence type="ECO:0000313" key="26">
    <source>
        <dbReference type="Proteomes" id="UP000274131"/>
    </source>
</evidence>
<evidence type="ECO:0000256" key="7">
    <source>
        <dbReference type="ARBA" id="ARBA00022491"/>
    </source>
</evidence>